<dbReference type="AlphaFoldDB" id="A0A836C8C0"/>
<proteinExistence type="predicted"/>
<gene>
    <name evidence="3" type="ORF">JKP88DRAFT_351089</name>
</gene>
<protein>
    <submittedName>
        <fullName evidence="3">Uncharacterized protein</fullName>
    </submittedName>
</protein>
<evidence type="ECO:0000313" key="4">
    <source>
        <dbReference type="Proteomes" id="UP000664859"/>
    </source>
</evidence>
<keyword evidence="2" id="KW-0812">Transmembrane</keyword>
<reference evidence="3" key="1">
    <citation type="submission" date="2021-02" db="EMBL/GenBank/DDBJ databases">
        <title>First Annotated Genome of the Yellow-green Alga Tribonema minus.</title>
        <authorList>
            <person name="Mahan K.M."/>
        </authorList>
    </citation>
    <scope>NUCLEOTIDE SEQUENCE</scope>
    <source>
        <strain evidence="3">UTEX B ZZ1240</strain>
    </source>
</reference>
<feature type="region of interest" description="Disordered" evidence="1">
    <location>
        <begin position="108"/>
        <end position="132"/>
    </location>
</feature>
<keyword evidence="4" id="KW-1185">Reference proteome</keyword>
<accession>A0A836C8C0</accession>
<evidence type="ECO:0000256" key="2">
    <source>
        <dbReference type="SAM" id="Phobius"/>
    </source>
</evidence>
<feature type="transmembrane region" description="Helical" evidence="2">
    <location>
        <begin position="76"/>
        <end position="97"/>
    </location>
</feature>
<name>A0A836C8C0_9STRA</name>
<dbReference type="EMBL" id="JAFCMP010000537">
    <property type="protein sequence ID" value="KAG5176379.1"/>
    <property type="molecule type" value="Genomic_DNA"/>
</dbReference>
<organism evidence="3 4">
    <name type="scientific">Tribonema minus</name>
    <dbReference type="NCBI Taxonomy" id="303371"/>
    <lineage>
        <taxon>Eukaryota</taxon>
        <taxon>Sar</taxon>
        <taxon>Stramenopiles</taxon>
        <taxon>Ochrophyta</taxon>
        <taxon>PX clade</taxon>
        <taxon>Xanthophyceae</taxon>
        <taxon>Tribonematales</taxon>
        <taxon>Tribonemataceae</taxon>
        <taxon>Tribonema</taxon>
    </lineage>
</organism>
<dbReference type="Proteomes" id="UP000664859">
    <property type="component" value="Unassembled WGS sequence"/>
</dbReference>
<comment type="caution">
    <text evidence="3">The sequence shown here is derived from an EMBL/GenBank/DDBJ whole genome shotgun (WGS) entry which is preliminary data.</text>
</comment>
<evidence type="ECO:0000313" key="3">
    <source>
        <dbReference type="EMBL" id="KAG5176379.1"/>
    </source>
</evidence>
<feature type="compositionally biased region" description="Basic and acidic residues" evidence="1">
    <location>
        <begin position="115"/>
        <end position="126"/>
    </location>
</feature>
<sequence>MGETLDPSSKRTDIILALVAGAAIGGFVAYTMVQTGNLTHKFDNLEKTISALSDKFDTFSKSVSDDMDTLKMQLNMLLGIGAASAFVVSSPTLSFFVKKAKEGLQAITGSDQEATDAKQKLEEKPNAKSSKQ</sequence>
<feature type="transmembrane region" description="Helical" evidence="2">
    <location>
        <begin position="12"/>
        <end position="33"/>
    </location>
</feature>
<evidence type="ECO:0000256" key="1">
    <source>
        <dbReference type="SAM" id="MobiDB-lite"/>
    </source>
</evidence>
<keyword evidence="2" id="KW-0472">Membrane</keyword>
<keyword evidence="2" id="KW-1133">Transmembrane helix</keyword>